<protein>
    <submittedName>
        <fullName evidence="2">Uncharacterized protein</fullName>
    </submittedName>
</protein>
<feature type="signal peptide" evidence="1">
    <location>
        <begin position="1"/>
        <end position="20"/>
    </location>
</feature>
<comment type="caution">
    <text evidence="2">The sequence shown here is derived from an EMBL/GenBank/DDBJ whole genome shotgun (WGS) entry which is preliminary data.</text>
</comment>
<organism evidence="2 3">
    <name type="scientific">Glaesserella australis</name>
    <dbReference type="NCBI Taxonomy" id="2094024"/>
    <lineage>
        <taxon>Bacteria</taxon>
        <taxon>Pseudomonadati</taxon>
        <taxon>Pseudomonadota</taxon>
        <taxon>Gammaproteobacteria</taxon>
        <taxon>Pasteurellales</taxon>
        <taxon>Pasteurellaceae</taxon>
        <taxon>Glaesserella</taxon>
    </lineage>
</organism>
<keyword evidence="1" id="KW-0732">Signal</keyword>
<evidence type="ECO:0000256" key="1">
    <source>
        <dbReference type="SAM" id="SignalP"/>
    </source>
</evidence>
<dbReference type="OrthoDB" id="5679412at2"/>
<proteinExistence type="predicted"/>
<feature type="chain" id="PRO_5016389246" evidence="1">
    <location>
        <begin position="21"/>
        <end position="115"/>
    </location>
</feature>
<gene>
    <name evidence="2" type="ORF">C5N92_07045</name>
</gene>
<reference evidence="3" key="1">
    <citation type="submission" date="2018-02" db="EMBL/GenBank/DDBJ databases">
        <title>Glaesserella australis sp. nov., isolated from the lungs of pigs.</title>
        <authorList>
            <person name="Turni C."/>
            <person name="Christensen H."/>
        </authorList>
    </citation>
    <scope>NUCLEOTIDE SEQUENCE [LARGE SCALE GENOMIC DNA]</scope>
    <source>
        <strain evidence="3">HS4635</strain>
    </source>
</reference>
<evidence type="ECO:0000313" key="3">
    <source>
        <dbReference type="Proteomes" id="UP000248689"/>
    </source>
</evidence>
<sequence length="115" mass="12822">MKKLLLLSIISCVLSMPAFSMTEKAQKEVADMIATGDYQKMRNVAYGMEQGMFGHDENPITACALRRVIILAHQDKVDDSDYANEAIGCKKIKPTENQQAWEIALTVLKSTLSKK</sequence>
<accession>A0A328BWB8</accession>
<dbReference type="RefSeq" id="WP_111750145.1">
    <property type="nucleotide sequence ID" value="NZ_PTPX01000014.1"/>
</dbReference>
<dbReference type="EMBL" id="PTPX01000014">
    <property type="protein sequence ID" value="RAL18463.1"/>
    <property type="molecule type" value="Genomic_DNA"/>
</dbReference>
<name>A0A328BWB8_9PAST</name>
<evidence type="ECO:0000313" key="2">
    <source>
        <dbReference type="EMBL" id="RAL18463.1"/>
    </source>
</evidence>
<keyword evidence="3" id="KW-1185">Reference proteome</keyword>
<dbReference type="Proteomes" id="UP000248689">
    <property type="component" value="Unassembled WGS sequence"/>
</dbReference>
<dbReference type="AlphaFoldDB" id="A0A328BWB8"/>